<reference evidence="2 3" key="2">
    <citation type="journal article" date="2016" name="Environ. Microbiol.">
        <title>The revisited genome of Pseudomonas putida KT2440 enlightens its value as a robust metabolic chassis.</title>
        <authorList>
            <person name="Belda E."/>
            <person name="van Heck R.G."/>
            <person name="Lopez-Sanchez M.J."/>
            <person name="Cruveiller S."/>
            <person name="Barbe V."/>
            <person name="Fraser C."/>
            <person name="Klenk H.P."/>
            <person name="Petersen J."/>
            <person name="Morgat A."/>
            <person name="Nikel P.I."/>
            <person name="Vallenet D."/>
            <person name="Rouy Z."/>
            <person name="Sekowska A."/>
            <person name="Martins Dos Santos V.A."/>
            <person name="de Lorenzo V."/>
            <person name="Danchin A."/>
            <person name="Medigue C."/>
        </authorList>
    </citation>
    <scope>NUCLEOTIDE SEQUENCE [LARGE SCALE GENOMIC DNA]</scope>
    <source>
        <strain evidence="3">ATCC 47054 / DSM 6125 / CFBP 8728 / NCIMB 11950 / KT2440</strain>
    </source>
</reference>
<feature type="domain" description="HTH cro/C1-type" evidence="1">
    <location>
        <begin position="11"/>
        <end position="61"/>
    </location>
</feature>
<dbReference type="AlphaFoldDB" id="A0A140FWH0"/>
<evidence type="ECO:0000259" key="1">
    <source>
        <dbReference type="PROSITE" id="PS50943"/>
    </source>
</evidence>
<sequence length="148" mass="16009">MLPRHALAAVIRALRAVKGVSQAELPADRKHLYKLEAGFSNISLELLVQLAQSLEVAPTTLMVLLEATDQSTTSDSIIDRVKAELVEFGQLGGLAELTRQLELGGQQARHAAREDRKAAIQACKARGLTQRETAAELALSKSTVARAW</sequence>
<organism evidence="2 3">
    <name type="scientific">Pseudomonas putida (strain ATCC 47054 / DSM 6125 / CFBP 8728 / NCIMB 11950 / KT2440)</name>
    <dbReference type="NCBI Taxonomy" id="160488"/>
    <lineage>
        <taxon>Bacteria</taxon>
        <taxon>Pseudomonadati</taxon>
        <taxon>Pseudomonadota</taxon>
        <taxon>Gammaproteobacteria</taxon>
        <taxon>Pseudomonadales</taxon>
        <taxon>Pseudomonadaceae</taxon>
        <taxon>Pseudomonas</taxon>
    </lineage>
</organism>
<dbReference type="BioCyc" id="PPUT160488:G1G01-3933-MONOMER"/>
<gene>
    <name evidence="2" type="ordered locus">PP_5618</name>
</gene>
<dbReference type="Proteomes" id="UP000000556">
    <property type="component" value="Chromosome"/>
</dbReference>
<dbReference type="InterPro" id="IPR010982">
    <property type="entry name" value="Lambda_DNA-bd_dom_sf"/>
</dbReference>
<keyword evidence="3" id="KW-1185">Reference proteome</keyword>
<dbReference type="InterPro" id="IPR001387">
    <property type="entry name" value="Cro/C1-type_HTH"/>
</dbReference>
<dbReference type="PROSITE" id="PS50943">
    <property type="entry name" value="HTH_CROC1"/>
    <property type="match status" value="1"/>
</dbReference>
<dbReference type="CDD" id="cd00093">
    <property type="entry name" value="HTH_XRE"/>
    <property type="match status" value="1"/>
</dbReference>
<accession>A0A140FWH0</accession>
<name>A0A140FWH0_PSEPK</name>
<dbReference type="EMBL" id="AE015451">
    <property type="protein sequence ID" value="AMM02953.1"/>
    <property type="molecule type" value="Genomic_DNA"/>
</dbReference>
<dbReference type="OrthoDB" id="7004393at2"/>
<reference evidence="2 3" key="1">
    <citation type="journal article" date="2002" name="Environ. Microbiol.">
        <title>Complete genome sequence and comparative analysis of the metabolically versatile Pseudomonas putida KT2440.</title>
        <authorList>
            <person name="Nelson K.E."/>
            <person name="Weinel C."/>
            <person name="Paulsen I.T."/>
            <person name="Dodson R.J."/>
            <person name="Hilbert H."/>
            <person name="Martins dos Santos V.A."/>
            <person name="Fouts D.E."/>
            <person name="Gill S.R."/>
            <person name="Pop M."/>
            <person name="Holmes M."/>
            <person name="Brinkac L."/>
            <person name="Beanan M."/>
            <person name="DeBoy R.T."/>
            <person name="Daugherty S."/>
            <person name="Kolonay J."/>
            <person name="Madupu R."/>
            <person name="Nelson W."/>
            <person name="White O."/>
            <person name="Peterson J."/>
            <person name="Khouri H."/>
            <person name="Hance I."/>
            <person name="Chris Lee P."/>
            <person name="Holtzapple E."/>
            <person name="Scanlan D."/>
            <person name="Tran K."/>
            <person name="Moazzez A."/>
            <person name="Utterback T."/>
            <person name="Rizzo M."/>
            <person name="Lee K."/>
            <person name="Kosack D."/>
            <person name="Moestl D."/>
            <person name="Wedler H."/>
            <person name="Lauber J."/>
            <person name="Stjepandic D."/>
            <person name="Hoheisel J."/>
            <person name="Straetz M."/>
            <person name="Heim S."/>
            <person name="Kiewitz C."/>
            <person name="Eisen J.A."/>
            <person name="Timmis K.N."/>
            <person name="Dusterhoft A."/>
            <person name="Tummler B."/>
            <person name="Fraser C.M."/>
        </authorList>
    </citation>
    <scope>NUCLEOTIDE SEQUENCE [LARGE SCALE GENOMIC DNA]</scope>
    <source>
        <strain evidence="3">ATCC 47054 / DSM 6125 / CFBP 8728 / NCIMB 11950 / KT2440</strain>
    </source>
</reference>
<dbReference type="Gene3D" id="1.10.260.40">
    <property type="entry name" value="lambda repressor-like DNA-binding domains"/>
    <property type="match status" value="1"/>
</dbReference>
<dbReference type="KEGG" id="ppu:PP_5618"/>
<protein>
    <submittedName>
        <fullName evidence="2">Cro/CI transcriptional regulator</fullName>
    </submittedName>
</protein>
<dbReference type="SUPFAM" id="SSF47413">
    <property type="entry name" value="lambda repressor-like DNA-binding domains"/>
    <property type="match status" value="1"/>
</dbReference>
<evidence type="ECO:0000313" key="2">
    <source>
        <dbReference type="EMBL" id="AMM02953.1"/>
    </source>
</evidence>
<dbReference type="GO" id="GO:0003677">
    <property type="term" value="F:DNA binding"/>
    <property type="evidence" value="ECO:0007669"/>
    <property type="project" value="InterPro"/>
</dbReference>
<proteinExistence type="predicted"/>
<evidence type="ECO:0000313" key="3">
    <source>
        <dbReference type="Proteomes" id="UP000000556"/>
    </source>
</evidence>